<organism evidence="8 9">
    <name type="scientific">Actinoallomurus bryophytorum</name>
    <dbReference type="NCBI Taxonomy" id="1490222"/>
    <lineage>
        <taxon>Bacteria</taxon>
        <taxon>Bacillati</taxon>
        <taxon>Actinomycetota</taxon>
        <taxon>Actinomycetes</taxon>
        <taxon>Streptosporangiales</taxon>
        <taxon>Thermomonosporaceae</taxon>
        <taxon>Actinoallomurus</taxon>
    </lineage>
</organism>
<keyword evidence="9" id="KW-1185">Reference proteome</keyword>
<proteinExistence type="predicted"/>
<reference evidence="8 9" key="1">
    <citation type="submission" date="2019-06" db="EMBL/GenBank/DDBJ databases">
        <title>Sequencing the genomes of 1000 actinobacteria strains.</title>
        <authorList>
            <person name="Klenk H.-P."/>
        </authorList>
    </citation>
    <scope>NUCLEOTIDE SEQUENCE [LARGE SCALE GENOMIC DNA]</scope>
    <source>
        <strain evidence="8 9">DSM 102200</strain>
    </source>
</reference>
<dbReference type="InterPro" id="IPR013324">
    <property type="entry name" value="RNA_pol_sigma_r3/r4-like"/>
</dbReference>
<evidence type="ECO:0000256" key="2">
    <source>
        <dbReference type="ARBA" id="ARBA00023082"/>
    </source>
</evidence>
<name>A0A543CJ49_9ACTN</name>
<dbReference type="InterPro" id="IPR014322">
    <property type="entry name" value="RNA_pol_sigma-B/F/G"/>
</dbReference>
<dbReference type="GO" id="GO:0003677">
    <property type="term" value="F:DNA binding"/>
    <property type="evidence" value="ECO:0007669"/>
    <property type="project" value="UniProtKB-KW"/>
</dbReference>
<evidence type="ECO:0000259" key="6">
    <source>
        <dbReference type="Pfam" id="PF04542"/>
    </source>
</evidence>
<dbReference type="Pfam" id="PF04545">
    <property type="entry name" value="Sigma70_r4"/>
    <property type="match status" value="1"/>
</dbReference>
<accession>A0A543CJ49</accession>
<dbReference type="GO" id="GO:0006352">
    <property type="term" value="P:DNA-templated transcription initiation"/>
    <property type="evidence" value="ECO:0007669"/>
    <property type="project" value="InterPro"/>
</dbReference>
<gene>
    <name evidence="8" type="ORF">FB559_2691</name>
</gene>
<dbReference type="InterPro" id="IPR014284">
    <property type="entry name" value="RNA_pol_sigma-70_dom"/>
</dbReference>
<dbReference type="SUPFAM" id="SSF88659">
    <property type="entry name" value="Sigma3 and sigma4 domains of RNA polymerase sigma factors"/>
    <property type="match status" value="2"/>
</dbReference>
<dbReference type="EMBL" id="VFOZ01000001">
    <property type="protein sequence ID" value="TQL97116.1"/>
    <property type="molecule type" value="Genomic_DNA"/>
</dbReference>
<dbReference type="PRINTS" id="PR00046">
    <property type="entry name" value="SIGMA70FCT"/>
</dbReference>
<dbReference type="Pfam" id="PF04539">
    <property type="entry name" value="Sigma70_r3"/>
    <property type="match status" value="1"/>
</dbReference>
<evidence type="ECO:0000256" key="3">
    <source>
        <dbReference type="ARBA" id="ARBA00023125"/>
    </source>
</evidence>
<protein>
    <submittedName>
        <fullName evidence="8">RNA polymerase sigma-37 (RpsB/SigB) subunit</fullName>
    </submittedName>
</protein>
<dbReference type="InterPro" id="IPR007630">
    <property type="entry name" value="RNA_pol_sigma70_r4"/>
</dbReference>
<dbReference type="InterPro" id="IPR013325">
    <property type="entry name" value="RNA_pol_sigma_r2"/>
</dbReference>
<dbReference type="Proteomes" id="UP000316096">
    <property type="component" value="Unassembled WGS sequence"/>
</dbReference>
<feature type="domain" description="RNA polymerase sigma-70 region 2" evidence="6">
    <location>
        <begin position="36"/>
        <end position="105"/>
    </location>
</feature>
<feature type="domain" description="RNA polymerase sigma-70 region 3" evidence="5">
    <location>
        <begin position="119"/>
        <end position="185"/>
    </location>
</feature>
<dbReference type="Gene3D" id="1.20.120.1810">
    <property type="match status" value="1"/>
</dbReference>
<dbReference type="RefSeq" id="WP_141955889.1">
    <property type="nucleotide sequence ID" value="NZ_VFOZ01000001.1"/>
</dbReference>
<dbReference type="Gene3D" id="1.10.10.10">
    <property type="entry name" value="Winged helix-like DNA-binding domain superfamily/Winged helix DNA-binding domain"/>
    <property type="match status" value="2"/>
</dbReference>
<evidence type="ECO:0000259" key="5">
    <source>
        <dbReference type="Pfam" id="PF04539"/>
    </source>
</evidence>
<feature type="domain" description="RNA polymerase sigma-70 region 4" evidence="7">
    <location>
        <begin position="202"/>
        <end position="251"/>
    </location>
</feature>
<evidence type="ECO:0000256" key="1">
    <source>
        <dbReference type="ARBA" id="ARBA00023015"/>
    </source>
</evidence>
<dbReference type="Pfam" id="PF04542">
    <property type="entry name" value="Sigma70_r2"/>
    <property type="match status" value="1"/>
</dbReference>
<dbReference type="InterPro" id="IPR000943">
    <property type="entry name" value="RNA_pol_sigma70"/>
</dbReference>
<sequence length="257" mass="29133">MPTHDGYDDGHTEELLAELAATSAADPRWEQIRSELVRIHVPLVRHIVRRYTQRSEAREDIEQAAMVGLVKAINRYDATYGGRFLSFAVPTVTGEVKRHFRDHTWAVRVPRHLQELSLALRNARRDFLQEHGRPPSVREISAILGVTEEETIEALGAADAYQSVSLDTPVSDDQDTTPLGELIGDVDPDLEMVVDRNTLRPLLEQLPARERTILMHRFYGNKTQAEIAELLGLSQMHVSRLITKTLARLRHQLLQDA</sequence>
<keyword evidence="1" id="KW-0805">Transcription regulation</keyword>
<dbReference type="SUPFAM" id="SSF88946">
    <property type="entry name" value="Sigma2 domain of RNA polymerase sigma factors"/>
    <property type="match status" value="1"/>
</dbReference>
<dbReference type="InterPro" id="IPR036388">
    <property type="entry name" value="WH-like_DNA-bd_sf"/>
</dbReference>
<dbReference type="NCBIfam" id="TIGR02980">
    <property type="entry name" value="SigBFG"/>
    <property type="match status" value="1"/>
</dbReference>
<dbReference type="PANTHER" id="PTHR30385">
    <property type="entry name" value="SIGMA FACTOR F FLAGELLAR"/>
    <property type="match status" value="1"/>
</dbReference>
<dbReference type="CDD" id="cd06171">
    <property type="entry name" value="Sigma70_r4"/>
    <property type="match status" value="1"/>
</dbReference>
<evidence type="ECO:0000313" key="8">
    <source>
        <dbReference type="EMBL" id="TQL97116.1"/>
    </source>
</evidence>
<comment type="caution">
    <text evidence="8">The sequence shown here is derived from an EMBL/GenBank/DDBJ whole genome shotgun (WGS) entry which is preliminary data.</text>
</comment>
<keyword evidence="4" id="KW-0804">Transcription</keyword>
<dbReference type="InterPro" id="IPR007627">
    <property type="entry name" value="RNA_pol_sigma70_r2"/>
</dbReference>
<dbReference type="AlphaFoldDB" id="A0A543CJ49"/>
<evidence type="ECO:0000256" key="4">
    <source>
        <dbReference type="ARBA" id="ARBA00023163"/>
    </source>
</evidence>
<dbReference type="OrthoDB" id="9804285at2"/>
<evidence type="ECO:0000259" key="7">
    <source>
        <dbReference type="Pfam" id="PF04545"/>
    </source>
</evidence>
<dbReference type="PANTHER" id="PTHR30385:SF4">
    <property type="entry name" value="RNA POLYMERASE SIGMA-E FACTOR"/>
    <property type="match status" value="1"/>
</dbReference>
<dbReference type="NCBIfam" id="TIGR02937">
    <property type="entry name" value="sigma70-ECF"/>
    <property type="match status" value="1"/>
</dbReference>
<evidence type="ECO:0000313" key="9">
    <source>
        <dbReference type="Proteomes" id="UP000316096"/>
    </source>
</evidence>
<keyword evidence="2" id="KW-0731">Sigma factor</keyword>
<dbReference type="GO" id="GO:0016987">
    <property type="term" value="F:sigma factor activity"/>
    <property type="evidence" value="ECO:0007669"/>
    <property type="project" value="UniProtKB-KW"/>
</dbReference>
<keyword evidence="3" id="KW-0238">DNA-binding</keyword>
<dbReference type="InterPro" id="IPR007624">
    <property type="entry name" value="RNA_pol_sigma70_r3"/>
</dbReference>